<evidence type="ECO:0000313" key="1">
    <source>
        <dbReference type="EMBL" id="KAH3736811.1"/>
    </source>
</evidence>
<keyword evidence="2" id="KW-1185">Reference proteome</keyword>
<dbReference type="AlphaFoldDB" id="A0A9D4HZK9"/>
<reference evidence="1" key="1">
    <citation type="journal article" date="2019" name="bioRxiv">
        <title>The Genome of the Zebra Mussel, Dreissena polymorpha: A Resource for Invasive Species Research.</title>
        <authorList>
            <person name="McCartney M.A."/>
            <person name="Auch B."/>
            <person name="Kono T."/>
            <person name="Mallez S."/>
            <person name="Zhang Y."/>
            <person name="Obille A."/>
            <person name="Becker A."/>
            <person name="Abrahante J.E."/>
            <person name="Garbe J."/>
            <person name="Badalamenti J.P."/>
            <person name="Herman A."/>
            <person name="Mangelson H."/>
            <person name="Liachko I."/>
            <person name="Sullivan S."/>
            <person name="Sone E.D."/>
            <person name="Koren S."/>
            <person name="Silverstein K.A.T."/>
            <person name="Beckman K.B."/>
            <person name="Gohl D.M."/>
        </authorList>
    </citation>
    <scope>NUCLEOTIDE SEQUENCE</scope>
    <source>
        <strain evidence="1">Duluth1</strain>
        <tissue evidence="1">Whole animal</tissue>
    </source>
</reference>
<evidence type="ECO:0000313" key="2">
    <source>
        <dbReference type="Proteomes" id="UP000828390"/>
    </source>
</evidence>
<name>A0A9D4HZK9_DREPO</name>
<reference evidence="1" key="2">
    <citation type="submission" date="2020-11" db="EMBL/GenBank/DDBJ databases">
        <authorList>
            <person name="McCartney M.A."/>
            <person name="Auch B."/>
            <person name="Kono T."/>
            <person name="Mallez S."/>
            <person name="Becker A."/>
            <person name="Gohl D.M."/>
            <person name="Silverstein K.A.T."/>
            <person name="Koren S."/>
            <person name="Bechman K.B."/>
            <person name="Herman A."/>
            <person name="Abrahante J.E."/>
            <person name="Garbe J."/>
        </authorList>
    </citation>
    <scope>NUCLEOTIDE SEQUENCE</scope>
    <source>
        <strain evidence="1">Duluth1</strain>
        <tissue evidence="1">Whole animal</tissue>
    </source>
</reference>
<protein>
    <submittedName>
        <fullName evidence="1">Uncharacterized protein</fullName>
    </submittedName>
</protein>
<sequence>MIKGDDVKFEWHVTCTQPELTVGRSCFIIAEDESTVNYDQEKARVRQELTGTALVIDPEFNPLVRSVMNNFVKELSLRKGCKT</sequence>
<comment type="caution">
    <text evidence="1">The sequence shown here is derived from an EMBL/GenBank/DDBJ whole genome shotgun (WGS) entry which is preliminary data.</text>
</comment>
<dbReference type="Proteomes" id="UP000828390">
    <property type="component" value="Unassembled WGS sequence"/>
</dbReference>
<dbReference type="EMBL" id="JAIWYP010000011">
    <property type="protein sequence ID" value="KAH3736811.1"/>
    <property type="molecule type" value="Genomic_DNA"/>
</dbReference>
<organism evidence="1 2">
    <name type="scientific">Dreissena polymorpha</name>
    <name type="common">Zebra mussel</name>
    <name type="synonym">Mytilus polymorpha</name>
    <dbReference type="NCBI Taxonomy" id="45954"/>
    <lineage>
        <taxon>Eukaryota</taxon>
        <taxon>Metazoa</taxon>
        <taxon>Spiralia</taxon>
        <taxon>Lophotrochozoa</taxon>
        <taxon>Mollusca</taxon>
        <taxon>Bivalvia</taxon>
        <taxon>Autobranchia</taxon>
        <taxon>Heteroconchia</taxon>
        <taxon>Euheterodonta</taxon>
        <taxon>Imparidentia</taxon>
        <taxon>Neoheterodontei</taxon>
        <taxon>Myida</taxon>
        <taxon>Dreissenoidea</taxon>
        <taxon>Dreissenidae</taxon>
        <taxon>Dreissena</taxon>
    </lineage>
</organism>
<gene>
    <name evidence="1" type="ORF">DPMN_043384</name>
</gene>
<accession>A0A9D4HZK9</accession>
<proteinExistence type="predicted"/>